<gene>
    <name evidence="1" type="ORF">DIATSA_LOCUS4586</name>
</gene>
<dbReference type="Proteomes" id="UP001153714">
    <property type="component" value="Chromosome 16"/>
</dbReference>
<evidence type="ECO:0000313" key="1">
    <source>
        <dbReference type="EMBL" id="CAG9786645.1"/>
    </source>
</evidence>
<sequence>MDLFSKIDHDLLSDDDEEIVQYLDTPFFSRRVFVENDLFGTLRDDEFVKRFRLSKQSAVFLLDKMVHKFPNDFNSLPMLIPLPIWKYRLVEQELRVLERLTVDTYLYPIVHSRNVLSLQLNKEECTDE</sequence>
<dbReference type="EMBL" id="OU893347">
    <property type="protein sequence ID" value="CAG9786645.1"/>
    <property type="molecule type" value="Genomic_DNA"/>
</dbReference>
<keyword evidence="2" id="KW-1185">Reference proteome</keyword>
<reference evidence="1" key="2">
    <citation type="submission" date="2022-10" db="EMBL/GenBank/DDBJ databases">
        <authorList>
            <consortium name="ENA_rothamsted_submissions"/>
            <consortium name="culmorum"/>
            <person name="King R."/>
        </authorList>
    </citation>
    <scope>NUCLEOTIDE SEQUENCE</scope>
</reference>
<dbReference type="OrthoDB" id="2430314at2759"/>
<name>A0A9N9QZB8_9NEOP</name>
<protein>
    <submittedName>
        <fullName evidence="1">Uncharacterized protein</fullName>
    </submittedName>
</protein>
<dbReference type="AlphaFoldDB" id="A0A9N9QZB8"/>
<organism evidence="1 2">
    <name type="scientific">Diatraea saccharalis</name>
    <name type="common">sugarcane borer</name>
    <dbReference type="NCBI Taxonomy" id="40085"/>
    <lineage>
        <taxon>Eukaryota</taxon>
        <taxon>Metazoa</taxon>
        <taxon>Ecdysozoa</taxon>
        <taxon>Arthropoda</taxon>
        <taxon>Hexapoda</taxon>
        <taxon>Insecta</taxon>
        <taxon>Pterygota</taxon>
        <taxon>Neoptera</taxon>
        <taxon>Endopterygota</taxon>
        <taxon>Lepidoptera</taxon>
        <taxon>Glossata</taxon>
        <taxon>Ditrysia</taxon>
        <taxon>Pyraloidea</taxon>
        <taxon>Crambidae</taxon>
        <taxon>Crambinae</taxon>
        <taxon>Diatraea</taxon>
    </lineage>
</organism>
<accession>A0A9N9QZB8</accession>
<proteinExistence type="predicted"/>
<reference evidence="1" key="1">
    <citation type="submission" date="2021-12" db="EMBL/GenBank/DDBJ databases">
        <authorList>
            <person name="King R."/>
        </authorList>
    </citation>
    <scope>NUCLEOTIDE SEQUENCE</scope>
</reference>
<evidence type="ECO:0000313" key="2">
    <source>
        <dbReference type="Proteomes" id="UP001153714"/>
    </source>
</evidence>